<organism evidence="1 2">
    <name type="scientific">Ralstonia condita</name>
    <dbReference type="NCBI Taxonomy" id="3058600"/>
    <lineage>
        <taxon>Bacteria</taxon>
        <taxon>Pseudomonadati</taxon>
        <taxon>Pseudomonadota</taxon>
        <taxon>Betaproteobacteria</taxon>
        <taxon>Burkholderiales</taxon>
        <taxon>Burkholderiaceae</taxon>
        <taxon>Ralstonia</taxon>
    </lineage>
</organism>
<reference evidence="1 2" key="1">
    <citation type="submission" date="2023-07" db="EMBL/GenBank/DDBJ databases">
        <authorList>
            <person name="Peeters C."/>
        </authorList>
    </citation>
    <scope>NUCLEOTIDE SEQUENCE [LARGE SCALE GENOMIC DNA]</scope>
    <source>
        <strain evidence="1 2">LMG 7141</strain>
    </source>
</reference>
<proteinExistence type="predicted"/>
<accession>A0ABM9JK64</accession>
<evidence type="ECO:0000313" key="1">
    <source>
        <dbReference type="EMBL" id="CAJ0796344.1"/>
    </source>
</evidence>
<comment type="caution">
    <text evidence="1">The sequence shown here is derived from an EMBL/GenBank/DDBJ whole genome shotgun (WGS) entry which is preliminary data.</text>
</comment>
<dbReference type="Proteomes" id="UP001189616">
    <property type="component" value="Unassembled WGS sequence"/>
</dbReference>
<dbReference type="EMBL" id="CATYWO010000005">
    <property type="protein sequence ID" value="CAJ0796344.1"/>
    <property type="molecule type" value="Genomic_DNA"/>
</dbReference>
<name>A0ABM9JK64_9RALS</name>
<gene>
    <name evidence="1" type="ORF">LMG7141_03223</name>
</gene>
<sequence>MKTPPPNMAMDLRTHPLLYLQAITALSFAIPPGTTYASCPHLLTGKPSYEAETSLSAPSRSAEDVFRRALSEQAGLDFDEAKLFFDCLKDATKRDDKNTLSRLVQYPLRIHALNGASSIATPAAFRKEHPSIFNQRVKDAIEAQRFEDVFVSYRGIMIGSGEVWISGITERGRSKPTIKIISINTQ</sequence>
<keyword evidence="2" id="KW-1185">Reference proteome</keyword>
<evidence type="ECO:0000313" key="2">
    <source>
        <dbReference type="Proteomes" id="UP001189616"/>
    </source>
</evidence>
<protein>
    <submittedName>
        <fullName evidence="1">Uncharacterized protein</fullName>
    </submittedName>
</protein>